<feature type="transmembrane region" description="Helical" evidence="1">
    <location>
        <begin position="15"/>
        <end position="32"/>
    </location>
</feature>
<dbReference type="Proteomes" id="UP000799538">
    <property type="component" value="Unassembled WGS sequence"/>
</dbReference>
<keyword evidence="1" id="KW-1133">Transmembrane helix</keyword>
<dbReference type="EMBL" id="ML992572">
    <property type="protein sequence ID" value="KAF2218176.1"/>
    <property type="molecule type" value="Genomic_DNA"/>
</dbReference>
<evidence type="ECO:0000313" key="3">
    <source>
        <dbReference type="Proteomes" id="UP000799538"/>
    </source>
</evidence>
<keyword evidence="1" id="KW-0812">Transmembrane</keyword>
<proteinExistence type="predicted"/>
<sequence length="74" mass="8522">MARLGTGLMLGWKEAFFFSTYMITTYGLRFLVRGRYPVVIWIRSTEEFLHQTEMSKARRTALPSVVVVVFDGEG</sequence>
<organism evidence="2 3">
    <name type="scientific">Elsinoe ampelina</name>
    <dbReference type="NCBI Taxonomy" id="302913"/>
    <lineage>
        <taxon>Eukaryota</taxon>
        <taxon>Fungi</taxon>
        <taxon>Dikarya</taxon>
        <taxon>Ascomycota</taxon>
        <taxon>Pezizomycotina</taxon>
        <taxon>Dothideomycetes</taxon>
        <taxon>Dothideomycetidae</taxon>
        <taxon>Myriangiales</taxon>
        <taxon>Elsinoaceae</taxon>
        <taxon>Elsinoe</taxon>
    </lineage>
</organism>
<keyword evidence="3" id="KW-1185">Reference proteome</keyword>
<reference evidence="3" key="1">
    <citation type="journal article" date="2020" name="Stud. Mycol.">
        <title>101 Dothideomycetes genomes: A test case for predicting lifestyles and emergence of pathogens.</title>
        <authorList>
            <person name="Haridas S."/>
            <person name="Albert R."/>
            <person name="Binder M."/>
            <person name="Bloem J."/>
            <person name="LaButti K."/>
            <person name="Salamov A."/>
            <person name="Andreopoulos B."/>
            <person name="Baker S."/>
            <person name="Barry K."/>
            <person name="Bills G."/>
            <person name="Bluhm B."/>
            <person name="Cannon C."/>
            <person name="Castanera R."/>
            <person name="Culley D."/>
            <person name="Daum C."/>
            <person name="Ezra D."/>
            <person name="Gonzalez J."/>
            <person name="Henrissat B."/>
            <person name="Kuo A."/>
            <person name="Liang C."/>
            <person name="Lipzen A."/>
            <person name="Lutzoni F."/>
            <person name="Magnuson J."/>
            <person name="Mondo S."/>
            <person name="Nolan M."/>
            <person name="Ohm R."/>
            <person name="Pangilinan J."/>
            <person name="Park H.-J."/>
            <person name="Ramirez L."/>
            <person name="Alfaro M."/>
            <person name="Sun H."/>
            <person name="Tritt A."/>
            <person name="Yoshinaga Y."/>
            <person name="Zwiers L.-H."/>
            <person name="Turgeon B."/>
            <person name="Goodwin S."/>
            <person name="Spatafora J."/>
            <person name="Crous P."/>
            <person name="Grigoriev I."/>
        </authorList>
    </citation>
    <scope>NUCLEOTIDE SEQUENCE [LARGE SCALE GENOMIC DNA]</scope>
    <source>
        <strain evidence="3">CECT 20119</strain>
    </source>
</reference>
<accession>A0A6A6FXF3</accession>
<dbReference type="AlphaFoldDB" id="A0A6A6FXF3"/>
<name>A0A6A6FXF3_9PEZI</name>
<protein>
    <submittedName>
        <fullName evidence="2">Uncharacterized protein</fullName>
    </submittedName>
</protein>
<keyword evidence="1" id="KW-0472">Membrane</keyword>
<evidence type="ECO:0000256" key="1">
    <source>
        <dbReference type="SAM" id="Phobius"/>
    </source>
</evidence>
<evidence type="ECO:0000313" key="2">
    <source>
        <dbReference type="EMBL" id="KAF2218176.1"/>
    </source>
</evidence>
<gene>
    <name evidence="2" type="ORF">BDZ85DRAFT_270834</name>
</gene>